<keyword evidence="2" id="KW-1185">Reference proteome</keyword>
<dbReference type="AlphaFoldDB" id="A0A2S6NPF8"/>
<gene>
    <name evidence="1" type="ORF">CCS01_00100</name>
</gene>
<dbReference type="EMBL" id="NHRY01000005">
    <property type="protein sequence ID" value="PPQ40858.1"/>
    <property type="molecule type" value="Genomic_DNA"/>
</dbReference>
<sequence length="278" mass="30419">MSCPRIGWREIRTTRTLRTPLSASPIYLGIDVACATGKRLPICFVEPGLPLTPLTLPRDLRAVLPRGLGNREVTATHPYRDAAQKVAVGLKRIAAESGWRIERIAVDAPAAPPTNGSRSSEVELGRSGLSSFRTPLVSDWPSIREKCAQHLRSGGGAASLPHANKIWMLFGFELFSALRRELDVEVIEVYPFAIVRALLPSCLHKSTEGGFHSQVEAVAQRTGWEPQGLETALKSAVPGSRHDRLDAFMSAWVATLPVEQRRAFGDAHHPDDSIWVPA</sequence>
<comment type="caution">
    <text evidence="1">The sequence shown here is derived from an EMBL/GenBank/DDBJ whole genome shotgun (WGS) entry which is preliminary data.</text>
</comment>
<reference evidence="1 2" key="1">
    <citation type="journal article" date="2018" name="Arch. Microbiol.">
        <title>New insights into the metabolic potential of the phototrophic purple bacterium Rhodopila globiformis DSM 161(T) from its draft genome sequence and evidence for a vanadium-dependent nitrogenase.</title>
        <authorList>
            <person name="Imhoff J.F."/>
            <person name="Rahn T."/>
            <person name="Kunzel S."/>
            <person name="Neulinger S.C."/>
        </authorList>
    </citation>
    <scope>NUCLEOTIDE SEQUENCE [LARGE SCALE GENOMIC DNA]</scope>
    <source>
        <strain evidence="1 2">DSM 161</strain>
    </source>
</reference>
<evidence type="ECO:0000313" key="2">
    <source>
        <dbReference type="Proteomes" id="UP000239724"/>
    </source>
</evidence>
<dbReference type="InterPro" id="IPR007362">
    <property type="entry name" value="DUF429"/>
</dbReference>
<proteinExistence type="predicted"/>
<dbReference type="Proteomes" id="UP000239724">
    <property type="component" value="Unassembled WGS sequence"/>
</dbReference>
<accession>A0A2S6NPF8</accession>
<dbReference type="Pfam" id="PF04250">
    <property type="entry name" value="DUF429"/>
    <property type="match status" value="1"/>
</dbReference>
<protein>
    <recommendedName>
        <fullName evidence="3">DUF429 domain-containing protein</fullName>
    </recommendedName>
</protein>
<evidence type="ECO:0008006" key="3">
    <source>
        <dbReference type="Google" id="ProtNLM"/>
    </source>
</evidence>
<organism evidence="1 2">
    <name type="scientific">Rhodopila globiformis</name>
    <name type="common">Rhodopseudomonas globiformis</name>
    <dbReference type="NCBI Taxonomy" id="1071"/>
    <lineage>
        <taxon>Bacteria</taxon>
        <taxon>Pseudomonadati</taxon>
        <taxon>Pseudomonadota</taxon>
        <taxon>Alphaproteobacteria</taxon>
        <taxon>Acetobacterales</taxon>
        <taxon>Acetobacteraceae</taxon>
        <taxon>Rhodopila</taxon>
    </lineage>
</organism>
<name>A0A2S6NPF8_RHOGL</name>
<evidence type="ECO:0000313" key="1">
    <source>
        <dbReference type="EMBL" id="PPQ40858.1"/>
    </source>
</evidence>